<sequence>VEIKCKPNTAVDYSAGAYWFWMKDANWSDTTKDFGGTIVYSSNVERKPINTQSSSRRTVSPPTTHQNTEEFCNILICDLSKADGGNYQFRYINGEDKWVTDPPTNLTVEENPCP</sequence>
<dbReference type="EMBL" id="HADW01010196">
    <property type="protein sequence ID" value="SBP11596.1"/>
    <property type="molecule type" value="Transcribed_RNA"/>
</dbReference>
<accession>A0A1A7X0R4</accession>
<dbReference type="AlphaFoldDB" id="A0A1A7X0R4"/>
<gene>
    <name evidence="2" type="primary">CD22</name>
</gene>
<protein>
    <submittedName>
        <fullName evidence="2">CD22 molecule</fullName>
    </submittedName>
</protein>
<dbReference type="InterPro" id="IPR056386">
    <property type="entry name" value="Ig_CD22"/>
</dbReference>
<dbReference type="InterPro" id="IPR013783">
    <property type="entry name" value="Ig-like_fold"/>
</dbReference>
<dbReference type="Gene3D" id="2.60.40.10">
    <property type="entry name" value="Immunoglobulins"/>
    <property type="match status" value="1"/>
</dbReference>
<feature type="non-terminal residue" evidence="2">
    <location>
        <position position="1"/>
    </location>
</feature>
<dbReference type="Pfam" id="PF24518">
    <property type="entry name" value="Ig_CD22"/>
    <property type="match status" value="1"/>
</dbReference>
<name>A0A1A7X0R4_9TELE</name>
<organism evidence="2">
    <name type="scientific">Iconisemion striatum</name>
    <dbReference type="NCBI Taxonomy" id="60296"/>
    <lineage>
        <taxon>Eukaryota</taxon>
        <taxon>Metazoa</taxon>
        <taxon>Chordata</taxon>
        <taxon>Craniata</taxon>
        <taxon>Vertebrata</taxon>
        <taxon>Euteleostomi</taxon>
        <taxon>Actinopterygii</taxon>
        <taxon>Neopterygii</taxon>
        <taxon>Teleostei</taxon>
        <taxon>Neoteleostei</taxon>
        <taxon>Acanthomorphata</taxon>
        <taxon>Ovalentaria</taxon>
        <taxon>Atherinomorphae</taxon>
        <taxon>Cyprinodontiformes</taxon>
        <taxon>Nothobranchiidae</taxon>
        <taxon>Iconisemion</taxon>
    </lineage>
</organism>
<feature type="non-terminal residue" evidence="2">
    <location>
        <position position="114"/>
    </location>
</feature>
<feature type="domain" description="B-cell receptor CD22 first Ig-like" evidence="1">
    <location>
        <begin position="1"/>
        <end position="111"/>
    </location>
</feature>
<proteinExistence type="predicted"/>
<evidence type="ECO:0000313" key="2">
    <source>
        <dbReference type="EMBL" id="SBP11596.1"/>
    </source>
</evidence>
<reference evidence="2" key="2">
    <citation type="submission" date="2016-06" db="EMBL/GenBank/DDBJ databases">
        <title>The genome of a short-lived fish provides insights into sex chromosome evolution and the genetic control of aging.</title>
        <authorList>
            <person name="Reichwald K."/>
            <person name="Felder M."/>
            <person name="Petzold A."/>
            <person name="Koch P."/>
            <person name="Groth M."/>
            <person name="Platzer M."/>
        </authorList>
    </citation>
    <scope>NUCLEOTIDE SEQUENCE</scope>
    <source>
        <tissue evidence="2">Brain</tissue>
    </source>
</reference>
<reference evidence="2" key="1">
    <citation type="submission" date="2016-05" db="EMBL/GenBank/DDBJ databases">
        <authorList>
            <person name="Lavstsen T."/>
            <person name="Jespersen J.S."/>
        </authorList>
    </citation>
    <scope>NUCLEOTIDE SEQUENCE</scope>
    <source>
        <tissue evidence="2">Brain</tissue>
    </source>
</reference>
<evidence type="ECO:0000259" key="1">
    <source>
        <dbReference type="Pfam" id="PF24518"/>
    </source>
</evidence>